<evidence type="ECO:0000256" key="1">
    <source>
        <dbReference type="SAM" id="MobiDB-lite"/>
    </source>
</evidence>
<dbReference type="EMBL" id="LCBF01000002">
    <property type="protein sequence ID" value="KKS07770.1"/>
    <property type="molecule type" value="Genomic_DNA"/>
</dbReference>
<reference evidence="2 3" key="1">
    <citation type="journal article" date="2015" name="Nature">
        <title>rRNA introns, odd ribosomes, and small enigmatic genomes across a large radiation of phyla.</title>
        <authorList>
            <person name="Brown C.T."/>
            <person name="Hug L.A."/>
            <person name="Thomas B.C."/>
            <person name="Sharon I."/>
            <person name="Castelle C.J."/>
            <person name="Singh A."/>
            <person name="Wilkins M.J."/>
            <person name="Williams K.H."/>
            <person name="Banfield J.F."/>
        </authorList>
    </citation>
    <scope>NUCLEOTIDE SEQUENCE [LARGE SCALE GENOMIC DNA]</scope>
</reference>
<dbReference type="Proteomes" id="UP000034544">
    <property type="component" value="Unassembled WGS sequence"/>
</dbReference>
<accession>A0A0G0W4B6</accession>
<protein>
    <submittedName>
        <fullName evidence="2">Uncharacterized protein</fullName>
    </submittedName>
</protein>
<dbReference type="AlphaFoldDB" id="A0A0G0W4B6"/>
<evidence type="ECO:0000313" key="3">
    <source>
        <dbReference type="Proteomes" id="UP000034544"/>
    </source>
</evidence>
<feature type="region of interest" description="Disordered" evidence="1">
    <location>
        <begin position="1"/>
        <end position="20"/>
    </location>
</feature>
<name>A0A0G0W4B6_UNCKA</name>
<comment type="caution">
    <text evidence="2">The sequence shown here is derived from an EMBL/GenBank/DDBJ whole genome shotgun (WGS) entry which is preliminary data.</text>
</comment>
<gene>
    <name evidence="2" type="ORF">UU59_C0002G0017</name>
</gene>
<proteinExistence type="predicted"/>
<sequence>MDKRNGHIKRNGKYPPGSLENPIKFNGEAAGRSELLSDVEYARGIFIRVGERAVYQIKGCAQECSGKYRYSYAAKPAGFI</sequence>
<feature type="compositionally biased region" description="Basic residues" evidence="1">
    <location>
        <begin position="1"/>
        <end position="12"/>
    </location>
</feature>
<organism evidence="2 3">
    <name type="scientific">candidate division WWE3 bacterium GW2011_GWE1_41_27</name>
    <dbReference type="NCBI Taxonomy" id="1619131"/>
    <lineage>
        <taxon>Bacteria</taxon>
        <taxon>Katanobacteria</taxon>
    </lineage>
</organism>
<evidence type="ECO:0000313" key="2">
    <source>
        <dbReference type="EMBL" id="KKS07770.1"/>
    </source>
</evidence>